<dbReference type="PANTHER" id="PTHR10574">
    <property type="entry name" value="NETRIN/LAMININ-RELATED"/>
    <property type="match status" value="1"/>
</dbReference>
<feature type="domain" description="Laminin N-terminal" evidence="4">
    <location>
        <begin position="41"/>
        <end position="288"/>
    </location>
</feature>
<evidence type="ECO:0000256" key="1">
    <source>
        <dbReference type="ARBA" id="ARBA00023157"/>
    </source>
</evidence>
<evidence type="ECO:0000259" key="4">
    <source>
        <dbReference type="PROSITE" id="PS51117"/>
    </source>
</evidence>
<evidence type="ECO:0000256" key="2">
    <source>
        <dbReference type="ARBA" id="ARBA00023292"/>
    </source>
</evidence>
<protein>
    <recommendedName>
        <fullName evidence="4">Laminin N-terminal domain-containing protein</fullName>
    </recommendedName>
</protein>
<dbReference type="Proteomes" id="UP000198323">
    <property type="component" value="Unassembled WGS sequence"/>
</dbReference>
<dbReference type="AlphaFoldDB" id="A0A226MM81"/>
<organism evidence="5 6">
    <name type="scientific">Callipepla squamata</name>
    <name type="common">Scaled quail</name>
    <dbReference type="NCBI Taxonomy" id="9009"/>
    <lineage>
        <taxon>Eukaryota</taxon>
        <taxon>Metazoa</taxon>
        <taxon>Chordata</taxon>
        <taxon>Craniata</taxon>
        <taxon>Vertebrata</taxon>
        <taxon>Euteleostomi</taxon>
        <taxon>Archelosauria</taxon>
        <taxon>Archosauria</taxon>
        <taxon>Dinosauria</taxon>
        <taxon>Saurischia</taxon>
        <taxon>Theropoda</taxon>
        <taxon>Coelurosauria</taxon>
        <taxon>Aves</taxon>
        <taxon>Neognathae</taxon>
        <taxon>Galloanserae</taxon>
        <taxon>Galliformes</taxon>
        <taxon>Odontophoridae</taxon>
        <taxon>Callipepla</taxon>
    </lineage>
</organism>
<dbReference type="GO" id="GO:0009887">
    <property type="term" value="P:animal organ morphogenesis"/>
    <property type="evidence" value="ECO:0007669"/>
    <property type="project" value="TreeGrafter"/>
</dbReference>
<dbReference type="GO" id="GO:0009888">
    <property type="term" value="P:tissue development"/>
    <property type="evidence" value="ECO:0007669"/>
    <property type="project" value="TreeGrafter"/>
</dbReference>
<dbReference type="PANTHER" id="PTHR10574:SF445">
    <property type="entry name" value="LAMININ SUBUNIT ALPHA 3"/>
    <property type="match status" value="1"/>
</dbReference>
<dbReference type="Pfam" id="PF00055">
    <property type="entry name" value="Laminin_N"/>
    <property type="match status" value="1"/>
</dbReference>
<dbReference type="InterPro" id="IPR002049">
    <property type="entry name" value="LE_dom"/>
</dbReference>
<dbReference type="SUPFAM" id="SSF57196">
    <property type="entry name" value="EGF/Laminin"/>
    <property type="match status" value="1"/>
</dbReference>
<dbReference type="Pfam" id="PF00053">
    <property type="entry name" value="EGF_laminin"/>
    <property type="match status" value="2"/>
</dbReference>
<keyword evidence="2" id="KW-0424">Laminin EGF-like domain</keyword>
<accession>A0A226MM81</accession>
<evidence type="ECO:0000313" key="5">
    <source>
        <dbReference type="EMBL" id="OXB56392.1"/>
    </source>
</evidence>
<proteinExistence type="predicted"/>
<dbReference type="CDD" id="cd00055">
    <property type="entry name" value="EGF_Lam"/>
    <property type="match status" value="2"/>
</dbReference>
<reference evidence="5 6" key="1">
    <citation type="submission" date="2016-07" db="EMBL/GenBank/DDBJ databases">
        <title>Disparate Historic Effective Population Sizes Predicted by Modern Levels of Genome Diversity for the Scaled Quail (Callipepla squamata) and the Northern Bobwhite (Colinus virginianus): Inferences from First and Second Generation Draft Genome Assemblies for Sympatric New World Quail.</title>
        <authorList>
            <person name="Oldeschulte D.L."/>
            <person name="Halley Y.A."/>
            <person name="Bhattarai E.K."/>
            <person name="Brashear W.A."/>
            <person name="Hill J."/>
            <person name="Metz R.P."/>
            <person name="Johnson C.D."/>
            <person name="Rollins D."/>
            <person name="Peterson M.J."/>
            <person name="Bickhart D.M."/>
            <person name="Decker J.E."/>
            <person name="Seabury C.M."/>
        </authorList>
    </citation>
    <scope>NUCLEOTIDE SEQUENCE [LARGE SCALE GENOMIC DNA]</scope>
    <source>
        <strain evidence="5 6">Texas</strain>
        <tissue evidence="5">Leg muscle</tissue>
    </source>
</reference>
<comment type="caution">
    <text evidence="5">The sequence shown here is derived from an EMBL/GenBank/DDBJ whole genome shotgun (WGS) entry which is preliminary data.</text>
</comment>
<sequence length="480" mass="52190">MAAARGGSARGSCAPCRRFLWALLPPLFALCPAQTELPGSLGLSLHPPYFNLAETAGISATATCGEEEEEEGGGRPELYCKLVGGPAAAPLGRAIQGQFCDYCNAGDPNKAHPITNAIDGTERWWQSPPLSKGLKYNEVNVTLDLGQLFHVAYILIKFANSPRPDLWILERSVDFGRTYTPWQYFAHSKADCLGRFGKEANVPVRRNGDVICTTEYSRIVPLENGEFLFLVHILLLFYFVQHNTAGINCEKCAKGYYRPYGVPARAPDGCICKKANQFLPQKCQISDPCLACPCDLERSEGCEEGSGRCFCKWNFQGENCEHCADGLYGFPFCISSKSEGIGKHVSAMVQECWVVIVMEILGSAGAELDFRDFPVIPVQLAIFIIPSARNAIVTLLAHWTIHVILEDSVCVILTMLGLDVTSVLQVTTAIPAACLVSALRVVPGAAYVSQQQGSVSVRQVLQGDSVTDAFLKPTVSPTVK</sequence>
<keyword evidence="3" id="KW-0732">Signal</keyword>
<dbReference type="EMBL" id="MCFN01000645">
    <property type="protein sequence ID" value="OXB56392.1"/>
    <property type="molecule type" value="Genomic_DNA"/>
</dbReference>
<dbReference type="PROSITE" id="PS51117">
    <property type="entry name" value="LAMININ_NTER"/>
    <property type="match status" value="1"/>
</dbReference>
<dbReference type="STRING" id="9009.A0A226MM81"/>
<name>A0A226MM81_CALSU</name>
<keyword evidence="1" id="KW-1015">Disulfide bond</keyword>
<dbReference type="GO" id="GO:0005201">
    <property type="term" value="F:extracellular matrix structural constituent"/>
    <property type="evidence" value="ECO:0007669"/>
    <property type="project" value="TreeGrafter"/>
</dbReference>
<dbReference type="OrthoDB" id="18487at2759"/>
<evidence type="ECO:0000256" key="3">
    <source>
        <dbReference type="SAM" id="SignalP"/>
    </source>
</evidence>
<dbReference type="SMART" id="SM00136">
    <property type="entry name" value="LamNT"/>
    <property type="match status" value="1"/>
</dbReference>
<dbReference type="GO" id="GO:0005604">
    <property type="term" value="C:basement membrane"/>
    <property type="evidence" value="ECO:0007669"/>
    <property type="project" value="TreeGrafter"/>
</dbReference>
<feature type="chain" id="PRO_5012963173" description="Laminin N-terminal domain-containing protein" evidence="3">
    <location>
        <begin position="36"/>
        <end position="480"/>
    </location>
</feature>
<dbReference type="PROSITE" id="PS01248">
    <property type="entry name" value="EGF_LAM_1"/>
    <property type="match status" value="1"/>
</dbReference>
<dbReference type="InterPro" id="IPR050440">
    <property type="entry name" value="Laminin/Netrin_ECM"/>
</dbReference>
<dbReference type="GO" id="GO:0007411">
    <property type="term" value="P:axon guidance"/>
    <property type="evidence" value="ECO:0007669"/>
    <property type="project" value="TreeGrafter"/>
</dbReference>
<gene>
    <name evidence="5" type="ORF">ASZ78_004925</name>
</gene>
<dbReference type="Gene3D" id="2.10.25.10">
    <property type="entry name" value="Laminin"/>
    <property type="match status" value="2"/>
</dbReference>
<feature type="signal peptide" evidence="3">
    <location>
        <begin position="1"/>
        <end position="35"/>
    </location>
</feature>
<dbReference type="InterPro" id="IPR008211">
    <property type="entry name" value="Laminin_N"/>
</dbReference>
<dbReference type="Gene3D" id="2.60.120.260">
    <property type="entry name" value="Galactose-binding domain-like"/>
    <property type="match status" value="1"/>
</dbReference>
<dbReference type="SMART" id="SM00180">
    <property type="entry name" value="EGF_Lam"/>
    <property type="match status" value="1"/>
</dbReference>
<feature type="non-terminal residue" evidence="5">
    <location>
        <position position="480"/>
    </location>
</feature>
<evidence type="ECO:0000313" key="6">
    <source>
        <dbReference type="Proteomes" id="UP000198323"/>
    </source>
</evidence>
<keyword evidence="6" id="KW-1185">Reference proteome</keyword>